<dbReference type="KEGG" id="luo:HHL09_08085"/>
<proteinExistence type="predicted"/>
<organism evidence="3 4">
    <name type="scientific">Luteolibacter luteus</name>
    <dbReference type="NCBI Taxonomy" id="2728835"/>
    <lineage>
        <taxon>Bacteria</taxon>
        <taxon>Pseudomonadati</taxon>
        <taxon>Verrucomicrobiota</taxon>
        <taxon>Verrucomicrobiia</taxon>
        <taxon>Verrucomicrobiales</taxon>
        <taxon>Verrucomicrobiaceae</taxon>
        <taxon>Luteolibacter</taxon>
    </lineage>
</organism>
<keyword evidence="1" id="KW-0472">Membrane</keyword>
<feature type="transmembrane region" description="Helical" evidence="1">
    <location>
        <begin position="469"/>
        <end position="490"/>
    </location>
</feature>
<name>A0A858RF70_9BACT</name>
<dbReference type="PANTHER" id="PTHR43681">
    <property type="entry name" value="TRANSMEMBRANE GTPASE FZO"/>
    <property type="match status" value="1"/>
</dbReference>
<dbReference type="GO" id="GO:0005525">
    <property type="term" value="F:GTP binding"/>
    <property type="evidence" value="ECO:0007669"/>
    <property type="project" value="InterPro"/>
</dbReference>
<dbReference type="InterPro" id="IPR051943">
    <property type="entry name" value="TRAFAC_Dynamin-like_GTPase"/>
</dbReference>
<evidence type="ECO:0000256" key="1">
    <source>
        <dbReference type="SAM" id="Phobius"/>
    </source>
</evidence>
<dbReference type="AlphaFoldDB" id="A0A858RF70"/>
<evidence type="ECO:0000313" key="4">
    <source>
        <dbReference type="Proteomes" id="UP000501812"/>
    </source>
</evidence>
<evidence type="ECO:0000259" key="2">
    <source>
        <dbReference type="Pfam" id="PF01926"/>
    </source>
</evidence>
<keyword evidence="1" id="KW-0812">Transmembrane</keyword>
<sequence>MPGERYFAVRDRLSELLTWIGDLAGEVALEEEPEHPVPVLSRPILIAAVGEVNSGKSSLLNGLVGEALCPSGPVPLTTEVRLYRYGENADRPASDLLIECRRDIDYLRNFELLDTPGTNSKVGGHAEVADPFLEHADLVLVVFTAENPWTAATWDAVSRLSPEALSRTALVVQRIDLKQAQDIPIILGHMRDLSMKRLGQVLPIFPLSAKYALEAKRSEPVNGEAWTLSRFSDFEHFISERICDSMDRRQVLHDAYHHAARKIRRLDSLFDVQRRGMEDDGWFLSNIEREMEALRDSSLEAAPEALGAALERYRGEVDRIVRSLKKRLGWWRSLARLFTGDGTAAEIETTFASRMQEVATGFAKDDAARLIDACSKHWDTVRPRVVERMGLEPGPCTVAGPEREKVTARFVARLEKAVPQALAGLRVRGVLDPFMRRRNASLKGFTGIGLMLVIGAGACGTLGNQQMALTLLAVSVAVFGLAAVIAWVTAARIAAAYRERLLAGGATFADGLKADHGEGIRFLFRDYSSSLIEVRRQLAAAKAALQPRLERSNSLYIALKSVELDL</sequence>
<protein>
    <recommendedName>
        <fullName evidence="2">G domain-containing protein</fullName>
    </recommendedName>
</protein>
<dbReference type="RefSeq" id="WP_169454059.1">
    <property type="nucleotide sequence ID" value="NZ_CP051774.1"/>
</dbReference>
<dbReference type="Pfam" id="PF01926">
    <property type="entry name" value="MMR_HSR1"/>
    <property type="match status" value="1"/>
</dbReference>
<dbReference type="EMBL" id="CP051774">
    <property type="protein sequence ID" value="QJE95746.1"/>
    <property type="molecule type" value="Genomic_DNA"/>
</dbReference>
<dbReference type="InterPro" id="IPR006073">
    <property type="entry name" value="GTP-bd"/>
</dbReference>
<dbReference type="PANTHER" id="PTHR43681:SF1">
    <property type="entry name" value="SARCALUMENIN"/>
    <property type="match status" value="1"/>
</dbReference>
<dbReference type="SUPFAM" id="SSF52540">
    <property type="entry name" value="P-loop containing nucleoside triphosphate hydrolases"/>
    <property type="match status" value="1"/>
</dbReference>
<accession>A0A858RF70</accession>
<dbReference type="InterPro" id="IPR027417">
    <property type="entry name" value="P-loop_NTPase"/>
</dbReference>
<reference evidence="3 4" key="1">
    <citation type="submission" date="2020-04" db="EMBL/GenBank/DDBJ databases">
        <title>Luteolibacter sp. G-1-1-1 isolated from soil.</title>
        <authorList>
            <person name="Dahal R.H."/>
        </authorList>
    </citation>
    <scope>NUCLEOTIDE SEQUENCE [LARGE SCALE GENOMIC DNA]</scope>
    <source>
        <strain evidence="3 4">G-1-1-1</strain>
    </source>
</reference>
<keyword evidence="1" id="KW-1133">Transmembrane helix</keyword>
<feature type="transmembrane region" description="Helical" evidence="1">
    <location>
        <begin position="444"/>
        <end position="463"/>
    </location>
</feature>
<dbReference type="Proteomes" id="UP000501812">
    <property type="component" value="Chromosome"/>
</dbReference>
<feature type="domain" description="G" evidence="2">
    <location>
        <begin position="46"/>
        <end position="153"/>
    </location>
</feature>
<gene>
    <name evidence="3" type="ORF">HHL09_08085</name>
</gene>
<evidence type="ECO:0000313" key="3">
    <source>
        <dbReference type="EMBL" id="QJE95746.1"/>
    </source>
</evidence>
<dbReference type="CDD" id="cd09912">
    <property type="entry name" value="DLP_2"/>
    <property type="match status" value="1"/>
</dbReference>
<dbReference type="Gene3D" id="3.40.50.300">
    <property type="entry name" value="P-loop containing nucleotide triphosphate hydrolases"/>
    <property type="match status" value="1"/>
</dbReference>
<keyword evidence="4" id="KW-1185">Reference proteome</keyword>